<accession>F2RXE4</accession>
<proteinExistence type="predicted"/>
<dbReference type="Proteomes" id="UP000009172">
    <property type="component" value="Unassembled WGS sequence"/>
</dbReference>
<protein>
    <submittedName>
        <fullName evidence="1">Uncharacterized protein</fullName>
    </submittedName>
</protein>
<sequence length="117" mass="13418">MARIRTIKILEAEVDQQQRNIKYIIIYANNVPCAMNHNKTGQADTRFLRSTACPSLDISPTKWGNIGIQGAEYMVIIHIIFGERGLEWNYQAHTKQANVDSFLSVRYLHHLGQVSYI</sequence>
<gene>
    <name evidence="1" type="ORF">TESG_08419</name>
</gene>
<dbReference type="HOGENOM" id="CLU_2098552_0_0_1"/>
<evidence type="ECO:0000313" key="1">
    <source>
        <dbReference type="EMBL" id="EGD95980.1"/>
    </source>
</evidence>
<keyword evidence="2" id="KW-1185">Reference proteome</keyword>
<reference evidence="2" key="1">
    <citation type="journal article" date="2012" name="MBio">
        <title>Comparative genome analysis of Trichophyton rubrum and related dermatophytes reveals candidate genes involved in infection.</title>
        <authorList>
            <person name="Martinez D.A."/>
            <person name="Oliver B.G."/>
            <person name="Graeser Y."/>
            <person name="Goldberg J.M."/>
            <person name="Li W."/>
            <person name="Martinez-Rossi N.M."/>
            <person name="Monod M."/>
            <person name="Shelest E."/>
            <person name="Barton R.C."/>
            <person name="Birch E."/>
            <person name="Brakhage A.A."/>
            <person name="Chen Z."/>
            <person name="Gurr S.J."/>
            <person name="Heiman D."/>
            <person name="Heitman J."/>
            <person name="Kosti I."/>
            <person name="Rossi A."/>
            <person name="Saif S."/>
            <person name="Samalova M."/>
            <person name="Saunders C.W."/>
            <person name="Shea T."/>
            <person name="Summerbell R.C."/>
            <person name="Xu J."/>
            <person name="Young S."/>
            <person name="Zeng Q."/>
            <person name="Birren B.W."/>
            <person name="Cuomo C.A."/>
            <person name="White T.C."/>
        </authorList>
    </citation>
    <scope>NUCLEOTIDE SEQUENCE [LARGE SCALE GENOMIC DNA]</scope>
    <source>
        <strain evidence="2">CBS 112818</strain>
    </source>
</reference>
<name>F2RXE4_TRIT1</name>
<organism evidence="1 2">
    <name type="scientific">Trichophyton tonsurans (strain CBS 112818)</name>
    <name type="common">Scalp ringworm fungus</name>
    <dbReference type="NCBI Taxonomy" id="647933"/>
    <lineage>
        <taxon>Eukaryota</taxon>
        <taxon>Fungi</taxon>
        <taxon>Dikarya</taxon>
        <taxon>Ascomycota</taxon>
        <taxon>Pezizomycotina</taxon>
        <taxon>Eurotiomycetes</taxon>
        <taxon>Eurotiomycetidae</taxon>
        <taxon>Onygenales</taxon>
        <taxon>Arthrodermataceae</taxon>
        <taxon>Trichophyton</taxon>
    </lineage>
</organism>
<dbReference type="AlphaFoldDB" id="F2RXE4"/>
<dbReference type="EMBL" id="GG698491">
    <property type="protein sequence ID" value="EGD95980.1"/>
    <property type="molecule type" value="Genomic_DNA"/>
</dbReference>
<evidence type="ECO:0000313" key="2">
    <source>
        <dbReference type="Proteomes" id="UP000009172"/>
    </source>
</evidence>